<evidence type="ECO:0000256" key="1">
    <source>
        <dbReference type="ARBA" id="ARBA00004123"/>
    </source>
</evidence>
<dbReference type="Gene3D" id="3.40.30.10">
    <property type="entry name" value="Glutaredoxin"/>
    <property type="match status" value="1"/>
</dbReference>
<dbReference type="GO" id="GO:0005682">
    <property type="term" value="C:U5 snRNP"/>
    <property type="evidence" value="ECO:0007669"/>
    <property type="project" value="TreeGrafter"/>
</dbReference>
<name>A0A2N9HEW3_FAGSY</name>
<dbReference type="SUPFAM" id="SSF52833">
    <property type="entry name" value="Thioredoxin-like"/>
    <property type="match status" value="1"/>
</dbReference>
<protein>
    <submittedName>
        <fullName evidence="6">Uncharacterized protein</fullName>
    </submittedName>
</protein>
<keyword evidence="5" id="KW-0539">Nucleus</keyword>
<accession>A0A2N9HEW3</accession>
<reference evidence="6" key="1">
    <citation type="submission" date="2018-02" db="EMBL/GenBank/DDBJ databases">
        <authorList>
            <person name="Cohen D.B."/>
            <person name="Kent A.D."/>
        </authorList>
    </citation>
    <scope>NUCLEOTIDE SEQUENCE</scope>
</reference>
<dbReference type="PANTHER" id="PTHR12052">
    <property type="entry name" value="THIOREDOXIN-LIKE PROTEN 4A, 4B"/>
    <property type="match status" value="1"/>
</dbReference>
<dbReference type="CDD" id="cd02954">
    <property type="entry name" value="DIM1"/>
    <property type="match status" value="1"/>
</dbReference>
<dbReference type="Pfam" id="PF02966">
    <property type="entry name" value="DIM1"/>
    <property type="match status" value="1"/>
</dbReference>
<evidence type="ECO:0000256" key="4">
    <source>
        <dbReference type="ARBA" id="ARBA00023187"/>
    </source>
</evidence>
<dbReference type="PANTHER" id="PTHR12052:SF5">
    <property type="entry name" value="THIOREDOXIN-LIKE PROTEIN 4A"/>
    <property type="match status" value="1"/>
</dbReference>
<organism evidence="6">
    <name type="scientific">Fagus sylvatica</name>
    <name type="common">Beechnut</name>
    <dbReference type="NCBI Taxonomy" id="28930"/>
    <lineage>
        <taxon>Eukaryota</taxon>
        <taxon>Viridiplantae</taxon>
        <taxon>Streptophyta</taxon>
        <taxon>Embryophyta</taxon>
        <taxon>Tracheophyta</taxon>
        <taxon>Spermatophyta</taxon>
        <taxon>Magnoliopsida</taxon>
        <taxon>eudicotyledons</taxon>
        <taxon>Gunneridae</taxon>
        <taxon>Pentapetalae</taxon>
        <taxon>rosids</taxon>
        <taxon>fabids</taxon>
        <taxon>Fagales</taxon>
        <taxon>Fagaceae</taxon>
        <taxon>Fagus</taxon>
    </lineage>
</organism>
<comment type="similarity">
    <text evidence="2">Belongs to the DIM1 family.</text>
</comment>
<evidence type="ECO:0000256" key="3">
    <source>
        <dbReference type="ARBA" id="ARBA00022664"/>
    </source>
</evidence>
<keyword evidence="4" id="KW-0508">mRNA splicing</keyword>
<dbReference type="SMART" id="SM01410">
    <property type="entry name" value="DIM1"/>
    <property type="match status" value="1"/>
</dbReference>
<dbReference type="GO" id="GO:0000398">
    <property type="term" value="P:mRNA splicing, via spliceosome"/>
    <property type="evidence" value="ECO:0007669"/>
    <property type="project" value="InterPro"/>
</dbReference>
<dbReference type="InterPro" id="IPR036249">
    <property type="entry name" value="Thioredoxin-like_sf"/>
</dbReference>
<gene>
    <name evidence="6" type="ORF">FSB_LOCUS38092</name>
</gene>
<keyword evidence="3" id="KW-0507">mRNA processing</keyword>
<evidence type="ECO:0000256" key="2">
    <source>
        <dbReference type="ARBA" id="ARBA00008241"/>
    </source>
</evidence>
<evidence type="ECO:0000256" key="5">
    <source>
        <dbReference type="ARBA" id="ARBA00023242"/>
    </source>
</evidence>
<dbReference type="InterPro" id="IPR004123">
    <property type="entry name" value="Dim1"/>
</dbReference>
<dbReference type="EMBL" id="OIVN01003311">
    <property type="protein sequence ID" value="SPD10210.1"/>
    <property type="molecule type" value="Genomic_DNA"/>
</dbReference>
<dbReference type="AlphaFoldDB" id="A0A2N9HEW3"/>
<dbReference type="GO" id="GO:0046540">
    <property type="term" value="C:U4/U6 x U5 tri-snRNP complex"/>
    <property type="evidence" value="ECO:0007669"/>
    <property type="project" value="InterPro"/>
</dbReference>
<comment type="subcellular location">
    <subcellularLocation>
        <location evidence="1">Nucleus</location>
    </subcellularLocation>
</comment>
<dbReference type="GO" id="GO:0005681">
    <property type="term" value="C:spliceosomal complex"/>
    <property type="evidence" value="ECO:0007669"/>
    <property type="project" value="TreeGrafter"/>
</dbReference>
<evidence type="ECO:0000313" key="6">
    <source>
        <dbReference type="EMBL" id="SPD10210.1"/>
    </source>
</evidence>
<proteinExistence type="inferred from homology"/>
<sequence length="292" mass="32382">MHVSCDFGFHKPIIVPPSRPNDRSSMATKISGLTPLHQTTLLKSDQHKESSFLTGLGRGSYSLSPFGTGMVKLDITWAPPVADMQSASVSDFMGPTDELFSAIQMDEVLASVAETIKNFAVIYLVDITEVPDFNTMYELYDPSTIMFFFRNKHIMIDLGTGNNNKINWALKDKQEFIDIVETVFRGARKGRGLVIAPKDYSTKSDLVRSDLDLIRSDLIRSVRIETGGGLPWERLGCAPLNSASLEEVSYQVCEEDDDDNASVSQPCSTIAAEIRKNSHITNPKKNLLWIVG</sequence>